<comment type="similarity">
    <text evidence="2 6">Belongs to the SEC16 family.</text>
</comment>
<keyword evidence="6" id="KW-0333">Golgi apparatus</keyword>
<evidence type="ECO:0000256" key="7">
    <source>
        <dbReference type="SAM" id="MobiDB-lite"/>
    </source>
</evidence>
<evidence type="ECO:0000313" key="11">
    <source>
        <dbReference type="Proteomes" id="UP001642540"/>
    </source>
</evidence>
<feature type="compositionally biased region" description="Low complexity" evidence="7">
    <location>
        <begin position="966"/>
        <end position="982"/>
    </location>
</feature>
<evidence type="ECO:0000256" key="4">
    <source>
        <dbReference type="ARBA" id="ARBA00022824"/>
    </source>
</evidence>
<feature type="compositionally biased region" description="Polar residues" evidence="7">
    <location>
        <begin position="329"/>
        <end position="338"/>
    </location>
</feature>
<evidence type="ECO:0000256" key="1">
    <source>
        <dbReference type="ARBA" id="ARBA00004240"/>
    </source>
</evidence>
<accession>A0ABP1S4Q5</accession>
<feature type="compositionally biased region" description="Low complexity" evidence="7">
    <location>
        <begin position="54"/>
        <end position="71"/>
    </location>
</feature>
<name>A0ABP1S4Q5_9HEXA</name>
<dbReference type="Pfam" id="PF12931">
    <property type="entry name" value="TPR_Sec16"/>
    <property type="match status" value="1"/>
</dbReference>
<feature type="compositionally biased region" description="Polar residues" evidence="7">
    <location>
        <begin position="304"/>
        <end position="321"/>
    </location>
</feature>
<feature type="region of interest" description="Disordered" evidence="7">
    <location>
        <begin position="1078"/>
        <end position="1297"/>
    </location>
</feature>
<feature type="region of interest" description="Disordered" evidence="7">
    <location>
        <begin position="1004"/>
        <end position="1046"/>
    </location>
</feature>
<evidence type="ECO:0000256" key="5">
    <source>
        <dbReference type="ARBA" id="ARBA00022892"/>
    </source>
</evidence>
<protein>
    <recommendedName>
        <fullName evidence="6">Protein transport protein sec16</fullName>
    </recommendedName>
</protein>
<feature type="compositionally biased region" description="Basic and acidic residues" evidence="7">
    <location>
        <begin position="1020"/>
        <end position="1034"/>
    </location>
</feature>
<gene>
    <name evidence="10" type="ORF">ODALV1_LOCUS29745</name>
</gene>
<dbReference type="PANTHER" id="PTHR13402:SF6">
    <property type="entry name" value="SECRETORY 16, ISOFORM I"/>
    <property type="match status" value="1"/>
</dbReference>
<proteinExistence type="inferred from homology"/>
<feature type="compositionally biased region" description="Pro residues" evidence="7">
    <location>
        <begin position="1114"/>
        <end position="1127"/>
    </location>
</feature>
<keyword evidence="3 6" id="KW-0813">Transport</keyword>
<feature type="domain" description="Sec16 Sec23-binding" evidence="8">
    <location>
        <begin position="553"/>
        <end position="796"/>
    </location>
</feature>
<feature type="compositionally biased region" description="Pro residues" evidence="7">
    <location>
        <begin position="72"/>
        <end position="85"/>
    </location>
</feature>
<feature type="compositionally biased region" description="Polar residues" evidence="7">
    <location>
        <begin position="1151"/>
        <end position="1165"/>
    </location>
</feature>
<feature type="compositionally biased region" description="Polar residues" evidence="7">
    <location>
        <begin position="258"/>
        <end position="267"/>
    </location>
</feature>
<dbReference type="Gene3D" id="1.25.40.1030">
    <property type="match status" value="1"/>
</dbReference>
<keyword evidence="6" id="KW-0653">Protein transport</keyword>
<dbReference type="PANTHER" id="PTHR13402">
    <property type="entry name" value="RGPR-RELATED"/>
    <property type="match status" value="1"/>
</dbReference>
<feature type="domain" description="Sec16 central conserved" evidence="9">
    <location>
        <begin position="414"/>
        <end position="485"/>
    </location>
</feature>
<keyword evidence="6" id="KW-0472">Membrane</keyword>
<feature type="compositionally biased region" description="Polar residues" evidence="7">
    <location>
        <begin position="924"/>
        <end position="940"/>
    </location>
</feature>
<keyword evidence="4 6" id="KW-0256">Endoplasmic reticulum</keyword>
<feature type="region of interest" description="Disordered" evidence="7">
    <location>
        <begin position="203"/>
        <end position="355"/>
    </location>
</feature>
<feature type="compositionally biased region" description="Polar residues" evidence="7">
    <location>
        <begin position="1286"/>
        <end position="1297"/>
    </location>
</feature>
<evidence type="ECO:0000256" key="6">
    <source>
        <dbReference type="RuleBase" id="RU364101"/>
    </source>
</evidence>
<evidence type="ECO:0000256" key="3">
    <source>
        <dbReference type="ARBA" id="ARBA00022448"/>
    </source>
</evidence>
<evidence type="ECO:0000256" key="2">
    <source>
        <dbReference type="ARBA" id="ARBA00005927"/>
    </source>
</evidence>
<dbReference type="InterPro" id="IPR024340">
    <property type="entry name" value="Sec16_CCD"/>
</dbReference>
<keyword evidence="11" id="KW-1185">Reference proteome</keyword>
<feature type="region of interest" description="Disordered" evidence="7">
    <location>
        <begin position="924"/>
        <end position="992"/>
    </location>
</feature>
<keyword evidence="5 6" id="KW-0931">ER-Golgi transport</keyword>
<dbReference type="CDD" id="cd09233">
    <property type="entry name" value="ACE1-Sec16-like"/>
    <property type="match status" value="1"/>
</dbReference>
<evidence type="ECO:0000259" key="9">
    <source>
        <dbReference type="Pfam" id="PF12932"/>
    </source>
</evidence>
<comment type="caution">
    <text evidence="10">The sequence shown here is derived from an EMBL/GenBank/DDBJ whole genome shotgun (WGS) entry which is preliminary data.</text>
</comment>
<dbReference type="EMBL" id="CAXLJM020000160">
    <property type="protein sequence ID" value="CAL8143615.1"/>
    <property type="molecule type" value="Genomic_DNA"/>
</dbReference>
<dbReference type="InterPro" id="IPR024298">
    <property type="entry name" value="Sec16_Sec23-bd"/>
</dbReference>
<feature type="compositionally biased region" description="Acidic residues" evidence="7">
    <location>
        <begin position="514"/>
        <end position="526"/>
    </location>
</feature>
<dbReference type="Pfam" id="PF12932">
    <property type="entry name" value="Sec16"/>
    <property type="match status" value="1"/>
</dbReference>
<feature type="compositionally biased region" description="Polar residues" evidence="7">
    <location>
        <begin position="1128"/>
        <end position="1143"/>
    </location>
</feature>
<feature type="compositionally biased region" description="Polar residues" evidence="7">
    <location>
        <begin position="275"/>
        <end position="284"/>
    </location>
</feature>
<evidence type="ECO:0000313" key="10">
    <source>
        <dbReference type="EMBL" id="CAL8143615.1"/>
    </source>
</evidence>
<feature type="compositionally biased region" description="Low complexity" evidence="7">
    <location>
        <begin position="1104"/>
        <end position="1113"/>
    </location>
</feature>
<reference evidence="10 11" key="1">
    <citation type="submission" date="2024-08" db="EMBL/GenBank/DDBJ databases">
        <authorList>
            <person name="Cucini C."/>
            <person name="Frati F."/>
        </authorList>
    </citation>
    <scope>NUCLEOTIDE SEQUENCE [LARGE SCALE GENOMIC DNA]</scope>
</reference>
<dbReference type="Proteomes" id="UP001642540">
    <property type="component" value="Unassembled WGS sequence"/>
</dbReference>
<feature type="region of interest" description="Disordered" evidence="7">
    <location>
        <begin position="514"/>
        <end position="541"/>
    </location>
</feature>
<comment type="subcellular location">
    <subcellularLocation>
        <location evidence="1">Endoplasmic reticulum</location>
    </subcellularLocation>
    <subcellularLocation>
        <location evidence="6">Golgi apparatus membrane</location>
    </subcellularLocation>
</comment>
<organism evidence="10 11">
    <name type="scientific">Orchesella dallaii</name>
    <dbReference type="NCBI Taxonomy" id="48710"/>
    <lineage>
        <taxon>Eukaryota</taxon>
        <taxon>Metazoa</taxon>
        <taxon>Ecdysozoa</taxon>
        <taxon>Arthropoda</taxon>
        <taxon>Hexapoda</taxon>
        <taxon>Collembola</taxon>
        <taxon>Entomobryomorpha</taxon>
        <taxon>Entomobryoidea</taxon>
        <taxon>Orchesellidae</taxon>
        <taxon>Orchesellinae</taxon>
        <taxon>Orchesella</taxon>
    </lineage>
</organism>
<evidence type="ECO:0000259" key="8">
    <source>
        <dbReference type="Pfam" id="PF12931"/>
    </source>
</evidence>
<feature type="region of interest" description="Disordered" evidence="7">
    <location>
        <begin position="1"/>
        <end position="113"/>
    </location>
</feature>
<sequence length="1297" mass="143280">MAESYNPPVAGTAQPAEDNEQRIDGDGQEVNALRFMGLGAGGGGAPVPPPPAITPVTTGVSQPLQPQHQQQPPQPPQAPLQPPQAPQHQQQMPAPPGYDYSDPATTYGSMQIPPGPMSGPYGMPGQMPGVLPGAAMMMIPQYPNYMYPNPYFMAPGAYQPMQPQPAPSTKSQQLVAYLNVLRVKEPKLYRDWHKKYTVHMRNPERIPFPQVPGYQSLGGQTQTLPTYGRQRKSSTRSSVNGDPYRQVHNESFADFSHGANTSMSSYPRSHDRQRPSQSGRTSVNGDYRPHPEIDGFEIDGADISSLSQVGGHSLMNSSHYTPNERDRPPTQSGRSSTVGEPYRPEDVYGSYVDQQPDSLNYDSSYRFQPISEQVREPSPRRMTPLKFNTLHSTCSLFPWGALLKVRNAGQGLEFVKLKQIVSHLPEYKELESFRGPLIQGVTHKNTVIQFCKRKIKNARSSSDQLDRDNFILLWEFLMLMIKQNGHVVGSDIAELLMTAVEGEKKAIVVEEVRDDVEGKEDEEETDASVPVEPSPPPVAEPKDEEKLVEQFCEHLLYGHKNDALDFAMDNSLWGHALFFASKMDERSYGHVLARFANGIPLNSPLQTLYHIMCGKQPTSVTSCADDNFGDWKPHLAMLLSNSGSRPDVEQKAILTLGDTLASRNHLYAAQFCYLMGREEFRKDSRLGPLLGYSAEKKNLLEATQMTEVYEFALKLQDDPHLSLGLSFLENKLDYARSLLNLGFVQEALSYCEEVTKTLKSRKIEAVEFQLCTSTLHLAERIALADESGNAITTWVADLKKITEDPSAFCGSSRKMSVLSSQEQTSEVTYPSQPQQIPPVETYDPNLYNQQQQILPPDIGIVSQNQYDAGPPTAAVISNNNVVENTASSTSLQENSWSTPPQMNGGLHISQSMYDVTNQLQQMNLNVSTNNPPGAYNNNMDGNYPSYDGGYTSGAGYDKQPNPPTDNNNYWYNQNQPYNSQPPVGMNDNSAPYKEQEYNHTSAVKTELASNPLPPQGSGSKKSDDGKKKGKENKGTLDGNQQQQPGLFSRIFRFSLKPNNQMKLPDDKNPTIVWDENKKRWVNTAADGDDDTAPAGPPPKDSDLMRGPMPNGPMSMPPPNRNMQPVPPSANNMQAPQPNMSYQQAPAALHSLPNQMPTMNQPSQSPGMMMNVPLQQPQQQPSNSDPMIPGMPQVSNNSMNKYKLQKGRNLKNSYVDVLNPNSSRSPSEPPQLPINNVSAPQVPNLFIPPPTNSGGDGPVSFLTAPSEEVPPGQDNSQVQAPPMFNPAQFQNPGYPQGQ</sequence>